<evidence type="ECO:0000313" key="3">
    <source>
        <dbReference type="Proteomes" id="UP000279446"/>
    </source>
</evidence>
<dbReference type="AlphaFoldDB" id="A0A3S1DKE1"/>
<keyword evidence="3" id="KW-1185">Reference proteome</keyword>
<protein>
    <recommendedName>
        <fullName evidence="1">Transposase InsH N-terminal domain-containing protein</fullName>
    </recommendedName>
</protein>
<accession>A0A3S1DKE1</accession>
<dbReference type="InterPro" id="IPR008490">
    <property type="entry name" value="Transposase_InsH_N"/>
</dbReference>
<dbReference type="OrthoDB" id="9789070at2"/>
<feature type="domain" description="Transposase InsH N-terminal" evidence="1">
    <location>
        <begin position="16"/>
        <end position="56"/>
    </location>
</feature>
<name>A0A3S1DKE1_9BACL</name>
<proteinExistence type="predicted"/>
<reference evidence="2 3" key="1">
    <citation type="submission" date="2018-12" db="EMBL/GenBank/DDBJ databases">
        <authorList>
            <person name="Sun L."/>
            <person name="Chen Z."/>
        </authorList>
    </citation>
    <scope>NUCLEOTIDE SEQUENCE [LARGE SCALE GENOMIC DNA]</scope>
    <source>
        <strain evidence="2 3">DSM 15890</strain>
    </source>
</reference>
<organism evidence="2 3">
    <name type="scientific">Paenibacillus anaericanus</name>
    <dbReference type="NCBI Taxonomy" id="170367"/>
    <lineage>
        <taxon>Bacteria</taxon>
        <taxon>Bacillati</taxon>
        <taxon>Bacillota</taxon>
        <taxon>Bacilli</taxon>
        <taxon>Bacillales</taxon>
        <taxon>Paenibacillaceae</taxon>
        <taxon>Paenibacillus</taxon>
    </lineage>
</organism>
<comment type="caution">
    <text evidence="2">The sequence shown here is derived from an EMBL/GenBank/DDBJ whole genome shotgun (WGS) entry which is preliminary data.</text>
</comment>
<dbReference type="Proteomes" id="UP000279446">
    <property type="component" value="Unassembled WGS sequence"/>
</dbReference>
<sequence>MLRSNREKQQVYEFVSIEDLVPQDHLLRKVDKHIDFSFIDEQVRPLYCADNGRLRLTLLFYLR</sequence>
<dbReference type="Pfam" id="PF05598">
    <property type="entry name" value="DUF772"/>
    <property type="match status" value="1"/>
</dbReference>
<dbReference type="EMBL" id="RZNY01000007">
    <property type="protein sequence ID" value="RUT46686.1"/>
    <property type="molecule type" value="Genomic_DNA"/>
</dbReference>
<evidence type="ECO:0000313" key="2">
    <source>
        <dbReference type="EMBL" id="RUT46686.1"/>
    </source>
</evidence>
<gene>
    <name evidence="2" type="ORF">EJP82_10605</name>
</gene>
<evidence type="ECO:0000259" key="1">
    <source>
        <dbReference type="Pfam" id="PF05598"/>
    </source>
</evidence>